<name>X0WAS6_9ZZZZ</name>
<sequence length="68" mass="7990">TIDSRTMRHMVKRPDICFRTHLMWMPLVEGAAPPRMDWEEMLKGVDFCIAHPLYRAERLGLDAVFEVC</sequence>
<feature type="non-terminal residue" evidence="1">
    <location>
        <position position="1"/>
    </location>
</feature>
<dbReference type="EMBL" id="BARS01027246">
    <property type="protein sequence ID" value="GAG09771.1"/>
    <property type="molecule type" value="Genomic_DNA"/>
</dbReference>
<reference evidence="1" key="1">
    <citation type="journal article" date="2014" name="Front. Microbiol.">
        <title>High frequency of phylogenetically diverse reductive dehalogenase-homologous genes in deep subseafloor sedimentary metagenomes.</title>
        <authorList>
            <person name="Kawai M."/>
            <person name="Futagami T."/>
            <person name="Toyoda A."/>
            <person name="Takaki Y."/>
            <person name="Nishi S."/>
            <person name="Hori S."/>
            <person name="Arai W."/>
            <person name="Tsubouchi T."/>
            <person name="Morono Y."/>
            <person name="Uchiyama I."/>
            <person name="Ito T."/>
            <person name="Fujiyama A."/>
            <person name="Inagaki F."/>
            <person name="Takami H."/>
        </authorList>
    </citation>
    <scope>NUCLEOTIDE SEQUENCE</scope>
    <source>
        <strain evidence="1">Expedition CK06-06</strain>
    </source>
</reference>
<accession>X0WAS6</accession>
<comment type="caution">
    <text evidence="1">The sequence shown here is derived from an EMBL/GenBank/DDBJ whole genome shotgun (WGS) entry which is preliminary data.</text>
</comment>
<proteinExistence type="predicted"/>
<evidence type="ECO:0000313" key="1">
    <source>
        <dbReference type="EMBL" id="GAG09771.1"/>
    </source>
</evidence>
<dbReference type="AlphaFoldDB" id="X0WAS6"/>
<protein>
    <submittedName>
        <fullName evidence="1">Uncharacterized protein</fullName>
    </submittedName>
</protein>
<organism evidence="1">
    <name type="scientific">marine sediment metagenome</name>
    <dbReference type="NCBI Taxonomy" id="412755"/>
    <lineage>
        <taxon>unclassified sequences</taxon>
        <taxon>metagenomes</taxon>
        <taxon>ecological metagenomes</taxon>
    </lineage>
</organism>
<gene>
    <name evidence="1" type="ORF">S01H1_42816</name>
</gene>